<evidence type="ECO:0000313" key="1">
    <source>
        <dbReference type="EMBL" id="QJB02259.1"/>
    </source>
</evidence>
<dbReference type="EMBL" id="MT143770">
    <property type="protein sequence ID" value="QJB02259.1"/>
    <property type="molecule type" value="Genomic_DNA"/>
</dbReference>
<name>A0A6M3MB87_9ZZZZ</name>
<gene>
    <name evidence="1" type="ORF">MM171B01398_0006</name>
</gene>
<accession>A0A6M3MB87</accession>
<organism evidence="1">
    <name type="scientific">viral metagenome</name>
    <dbReference type="NCBI Taxonomy" id="1070528"/>
    <lineage>
        <taxon>unclassified sequences</taxon>
        <taxon>metagenomes</taxon>
        <taxon>organismal metagenomes</taxon>
    </lineage>
</organism>
<evidence type="ECO:0008006" key="2">
    <source>
        <dbReference type="Google" id="ProtNLM"/>
    </source>
</evidence>
<protein>
    <recommendedName>
        <fullName evidence="2">Tail protein</fullName>
    </recommendedName>
</protein>
<reference evidence="1" key="1">
    <citation type="submission" date="2020-03" db="EMBL/GenBank/DDBJ databases">
        <title>The deep terrestrial virosphere.</title>
        <authorList>
            <person name="Holmfeldt K."/>
            <person name="Nilsson E."/>
            <person name="Simone D."/>
            <person name="Lopez-Fernandez M."/>
            <person name="Wu X."/>
            <person name="de Brujin I."/>
            <person name="Lundin D."/>
            <person name="Andersson A."/>
            <person name="Bertilsson S."/>
            <person name="Dopson M."/>
        </authorList>
    </citation>
    <scope>NUCLEOTIDE SEQUENCE</scope>
    <source>
        <strain evidence="1">MM171B01398</strain>
    </source>
</reference>
<sequence>MIKIETDFTSFRHGIINVIGKVKIASEQGMEKAVKQFMDDALHVPPTVPRETGGMAASHSAFVNNNLVATSASEPTTGEAAPTPLLVAPPTGKELVGTLIVHRRQAASLHEGISRHGTPYKFKSPGSGKKWIEAKVIRFGQKYFGMIAGRIRRAK</sequence>
<dbReference type="AlphaFoldDB" id="A0A6M3MB87"/>
<proteinExistence type="predicted"/>